<dbReference type="Proteomes" id="UP001172386">
    <property type="component" value="Unassembled WGS sequence"/>
</dbReference>
<organism evidence="1 2">
    <name type="scientific">Neophaeococcomyces mojaviensis</name>
    <dbReference type="NCBI Taxonomy" id="3383035"/>
    <lineage>
        <taxon>Eukaryota</taxon>
        <taxon>Fungi</taxon>
        <taxon>Dikarya</taxon>
        <taxon>Ascomycota</taxon>
        <taxon>Pezizomycotina</taxon>
        <taxon>Eurotiomycetes</taxon>
        <taxon>Chaetothyriomycetidae</taxon>
        <taxon>Chaetothyriales</taxon>
        <taxon>Chaetothyriales incertae sedis</taxon>
        <taxon>Neophaeococcomyces</taxon>
    </lineage>
</organism>
<name>A0ACC2ZW87_9EURO</name>
<comment type="caution">
    <text evidence="1">The sequence shown here is derived from an EMBL/GenBank/DDBJ whole genome shotgun (WGS) entry which is preliminary data.</text>
</comment>
<sequence>MLSAESLPRPHLFRPISPLRKTKPLRMEPPTSSQDVATHATAPNHFEHIFIVTGPAGCGKTTVAQFAANNVNAPYIEGDDYHSKANKDKMANGIPLTDADRWDWLITLKDAAIQKLQTSNIVFVTCSALKKKYRDVMRVANYEHPSVQIHFVYLKVDEEVLQKRVASRVGHYMKADMVHSQMVALEEPDVEEETDVIKIDVRNDKEVVEQEALTKVQAKIKEYEDFKKTHLPATTQP</sequence>
<keyword evidence="2" id="KW-1185">Reference proteome</keyword>
<accession>A0ACC2ZW87</accession>
<protein>
    <submittedName>
        <fullName evidence="1">Uncharacterized protein</fullName>
    </submittedName>
</protein>
<evidence type="ECO:0000313" key="2">
    <source>
        <dbReference type="Proteomes" id="UP001172386"/>
    </source>
</evidence>
<proteinExistence type="predicted"/>
<reference evidence="1" key="1">
    <citation type="submission" date="2022-10" db="EMBL/GenBank/DDBJ databases">
        <title>Culturing micro-colonial fungi from biological soil crusts in the Mojave desert and describing Neophaeococcomyces mojavensis, and introducing the new genera and species Taxawa tesnikishii.</title>
        <authorList>
            <person name="Kurbessoian T."/>
            <person name="Stajich J.E."/>
        </authorList>
    </citation>
    <scope>NUCLEOTIDE SEQUENCE</scope>
    <source>
        <strain evidence="1">JES_112</strain>
    </source>
</reference>
<gene>
    <name evidence="1" type="ORF">H2198_008865</name>
</gene>
<dbReference type="EMBL" id="JAPDRQ010000231">
    <property type="protein sequence ID" value="KAJ9651867.1"/>
    <property type="molecule type" value="Genomic_DNA"/>
</dbReference>
<evidence type="ECO:0000313" key="1">
    <source>
        <dbReference type="EMBL" id="KAJ9651867.1"/>
    </source>
</evidence>